<dbReference type="InterPro" id="IPR001525">
    <property type="entry name" value="C5_MeTfrase"/>
</dbReference>
<keyword evidence="4" id="KW-1185">Reference proteome</keyword>
<evidence type="ECO:0000313" key="3">
    <source>
        <dbReference type="EMBL" id="CAK0848744.1"/>
    </source>
</evidence>
<feature type="non-terminal residue" evidence="3">
    <location>
        <position position="1"/>
    </location>
</feature>
<evidence type="ECO:0000256" key="1">
    <source>
        <dbReference type="ARBA" id="ARBA00022603"/>
    </source>
</evidence>
<dbReference type="SUPFAM" id="SSF53335">
    <property type="entry name" value="S-adenosyl-L-methionine-dependent methyltransferases"/>
    <property type="match status" value="1"/>
</dbReference>
<keyword evidence="1" id="KW-0489">Methyltransferase</keyword>
<dbReference type="Gene3D" id="3.40.50.150">
    <property type="entry name" value="Vaccinia Virus protein VP39"/>
    <property type="match status" value="1"/>
</dbReference>
<dbReference type="Proteomes" id="UP001189429">
    <property type="component" value="Unassembled WGS sequence"/>
</dbReference>
<evidence type="ECO:0008006" key="5">
    <source>
        <dbReference type="Google" id="ProtNLM"/>
    </source>
</evidence>
<sequence>VCQKSLEVSPYAEPKCTHVFSCDIKESARRFIMTFRRPQYLFGDMAGASAPRAFDHISSSTVGVPGSLDVLIAGFVCGDVSSLNAHQGANKDCVAKGTKRTGSTFRGVLDYVASRFPRVMLLENVEAINCKPDDGVGPSNGEAVCAALRRIGYAVRMVTLQPSDHGVPQRRRRCWFICCLVKNGDVSDSGNSQELEKFLDSTVRVVKDLMIPHSSLDMVLMPAKSPELRAWQDQRTSIPDEPQEPATKAMKWKELHKATFRAKGLRWPPEMENIYDSRDLELIQQLPLRSREVIAFHDLTNPMSGPMSRLQPGDEIVVDVSQSINRTTAALNLAPCVCPESLLWMRRRRRLVEPNEELALQGMPIYDEADLSAFSHREVRDLAGMAFCGHNVLALLFAVFSTHHFPDILAGPSLPASTPGTDSPFWP</sequence>
<dbReference type="Pfam" id="PF00145">
    <property type="entry name" value="DNA_methylase"/>
    <property type="match status" value="1"/>
</dbReference>
<accession>A0ABN9TRY9</accession>
<organism evidence="3 4">
    <name type="scientific">Prorocentrum cordatum</name>
    <dbReference type="NCBI Taxonomy" id="2364126"/>
    <lineage>
        <taxon>Eukaryota</taxon>
        <taxon>Sar</taxon>
        <taxon>Alveolata</taxon>
        <taxon>Dinophyceae</taxon>
        <taxon>Prorocentrales</taxon>
        <taxon>Prorocentraceae</taxon>
        <taxon>Prorocentrum</taxon>
    </lineage>
</organism>
<name>A0ABN9TRY9_9DINO</name>
<dbReference type="InterPro" id="IPR029063">
    <property type="entry name" value="SAM-dependent_MTases_sf"/>
</dbReference>
<keyword evidence="2" id="KW-0808">Transferase</keyword>
<proteinExistence type="predicted"/>
<evidence type="ECO:0000313" key="4">
    <source>
        <dbReference type="Proteomes" id="UP001189429"/>
    </source>
</evidence>
<evidence type="ECO:0000256" key="2">
    <source>
        <dbReference type="ARBA" id="ARBA00022679"/>
    </source>
</evidence>
<comment type="caution">
    <text evidence="3">The sequence shown here is derived from an EMBL/GenBank/DDBJ whole genome shotgun (WGS) entry which is preliminary data.</text>
</comment>
<gene>
    <name evidence="3" type="ORF">PCOR1329_LOCUS41620</name>
</gene>
<protein>
    <recommendedName>
        <fullName evidence="5">DNA (cytosine-5-)-methyltransferase</fullName>
    </recommendedName>
</protein>
<dbReference type="EMBL" id="CAUYUJ010015005">
    <property type="protein sequence ID" value="CAK0848744.1"/>
    <property type="molecule type" value="Genomic_DNA"/>
</dbReference>
<reference evidence="3" key="1">
    <citation type="submission" date="2023-10" db="EMBL/GenBank/DDBJ databases">
        <authorList>
            <person name="Chen Y."/>
            <person name="Shah S."/>
            <person name="Dougan E. K."/>
            <person name="Thang M."/>
            <person name="Chan C."/>
        </authorList>
    </citation>
    <scope>NUCLEOTIDE SEQUENCE [LARGE SCALE GENOMIC DNA]</scope>
</reference>